<protein>
    <submittedName>
        <fullName evidence="1">Stage III sporulation protein AF</fullName>
    </submittedName>
</protein>
<proteinExistence type="predicted"/>
<name>A0A9D1Z2T5_9FIRM</name>
<accession>A0A9D1Z2T5</accession>
<feature type="non-terminal residue" evidence="1">
    <location>
        <position position="1"/>
    </location>
</feature>
<dbReference type="AlphaFoldDB" id="A0A9D1Z2T5"/>
<reference evidence="1" key="2">
    <citation type="submission" date="2021-04" db="EMBL/GenBank/DDBJ databases">
        <authorList>
            <person name="Gilroy R."/>
        </authorList>
    </citation>
    <scope>NUCLEOTIDE SEQUENCE</scope>
    <source>
        <strain evidence="1">CHK33-7979</strain>
    </source>
</reference>
<dbReference type="EMBL" id="DXCX01000002">
    <property type="protein sequence ID" value="HIY72353.1"/>
    <property type="molecule type" value="Genomic_DNA"/>
</dbReference>
<gene>
    <name evidence="1" type="ORF">H9826_00045</name>
</gene>
<sequence length="118" mass="12591">AVVKPVLEVDLTALSASSVRMGVESVPAAEEAGLDLMKSIIGEETGAYILDKAAELGIPCQEVRVTCAVEENGVPYPESVVLVGPMSWEEREMLSRRIEADLAIPAERQTYESGGEEG</sequence>
<comment type="caution">
    <text evidence="1">The sequence shown here is derived from an EMBL/GenBank/DDBJ whole genome shotgun (WGS) entry which is preliminary data.</text>
</comment>
<evidence type="ECO:0000313" key="2">
    <source>
        <dbReference type="Proteomes" id="UP000886824"/>
    </source>
</evidence>
<reference evidence="1" key="1">
    <citation type="journal article" date="2021" name="PeerJ">
        <title>Extensive microbial diversity within the chicken gut microbiome revealed by metagenomics and culture.</title>
        <authorList>
            <person name="Gilroy R."/>
            <person name="Ravi A."/>
            <person name="Getino M."/>
            <person name="Pursley I."/>
            <person name="Horton D.L."/>
            <person name="Alikhan N.F."/>
            <person name="Baker D."/>
            <person name="Gharbi K."/>
            <person name="Hall N."/>
            <person name="Watson M."/>
            <person name="Adriaenssens E.M."/>
            <person name="Foster-Nyarko E."/>
            <person name="Jarju S."/>
            <person name="Secka A."/>
            <person name="Antonio M."/>
            <person name="Oren A."/>
            <person name="Chaudhuri R.R."/>
            <person name="La Ragione R."/>
            <person name="Hildebrand F."/>
            <person name="Pallen M.J."/>
        </authorList>
    </citation>
    <scope>NUCLEOTIDE SEQUENCE</scope>
    <source>
        <strain evidence="1">CHK33-7979</strain>
    </source>
</reference>
<evidence type="ECO:0000313" key="1">
    <source>
        <dbReference type="EMBL" id="HIY72353.1"/>
    </source>
</evidence>
<organism evidence="1 2">
    <name type="scientific">Candidatus Intestinimonas merdavium</name>
    <dbReference type="NCBI Taxonomy" id="2838622"/>
    <lineage>
        <taxon>Bacteria</taxon>
        <taxon>Bacillati</taxon>
        <taxon>Bacillota</taxon>
        <taxon>Clostridia</taxon>
        <taxon>Eubacteriales</taxon>
        <taxon>Intestinimonas</taxon>
    </lineage>
</organism>
<dbReference type="Proteomes" id="UP000886824">
    <property type="component" value="Unassembled WGS sequence"/>
</dbReference>